<feature type="region of interest" description="Disordered" evidence="1">
    <location>
        <begin position="69"/>
        <end position="274"/>
    </location>
</feature>
<feature type="region of interest" description="Disordered" evidence="1">
    <location>
        <begin position="505"/>
        <end position="526"/>
    </location>
</feature>
<dbReference type="InterPro" id="IPR025295">
    <property type="entry name" value="eCIS_core_dom"/>
</dbReference>
<feature type="compositionally biased region" description="Basic and acidic residues" evidence="1">
    <location>
        <begin position="209"/>
        <end position="249"/>
    </location>
</feature>
<feature type="domain" description="eCIS core" evidence="2">
    <location>
        <begin position="275"/>
        <end position="348"/>
    </location>
</feature>
<protein>
    <submittedName>
        <fullName evidence="3">DUF4157 domain-containing protein</fullName>
    </submittedName>
</protein>
<name>A0ABV0JW91_9CYAN</name>
<keyword evidence="4" id="KW-1185">Reference proteome</keyword>
<evidence type="ECO:0000313" key="3">
    <source>
        <dbReference type="EMBL" id="MEP0867738.1"/>
    </source>
</evidence>
<dbReference type="RefSeq" id="WP_199313346.1">
    <property type="nucleotide sequence ID" value="NZ_JAMPKK010000085.1"/>
</dbReference>
<feature type="compositionally biased region" description="Basic and acidic residues" evidence="1">
    <location>
        <begin position="171"/>
        <end position="189"/>
    </location>
</feature>
<feature type="compositionally biased region" description="Basic and acidic residues" evidence="1">
    <location>
        <begin position="88"/>
        <end position="127"/>
    </location>
</feature>
<sequence>MNTQRYTQKKASANSSTTPAPTGQFAPRPFPVQTKAVEVAPAEQNTLDSQSKTGQDKPIGFDFAKISISAPGKSTPSVIQPKFAFGRTKPDVQRHSEEEELQMKPDVQRHSEEEELQMKPDVQRHSEEEDELQMKPQVQRQSEEEDELQMKPQVQRQSEEEELQMKPQVQRHSEEEELQMKPDVERHSEEEELQMKPQVQRQSEEEEELQMKPDVQRHSEEEDELQMKPDVQRQSDEEDELQMKPDVQRSGKGGSFDASNDLESRINSHKGGGSPLPDAVRSFMEPRFGHSFAHVRVHTDNAAVQMNRELHAQAFTNGNHIFYGPDKSPSHLELTAHELTHTIQQTGGSKLQRQSADCQCQSCTSISPTIQRQIAFKQAGGTQDFLGSKLTSLVQRQGETTTCSTGCQCSTCNNVAPIQRQVEAGSHSSGCQCSSCNTANLPIQTKLTVGAVGDQYEQEADRVAAEVMKMPEPKPPESIQRHEEEELTQTKPIWNSITPIVQKHEEKDKLAQTKPASAANTPTVQQSVNSDVIQKHSSWEHQLLGDAKPDELAQIGSWQNLIDKTRLTGTYGWRKREMEEAEVNVPGVASPIKKGNVMHVLAQELQRLNEWQNNPPKEASSGEIDPKYQTVLVSGVAE</sequence>
<feature type="region of interest" description="Disordered" evidence="1">
    <location>
        <begin position="1"/>
        <end position="29"/>
    </location>
</feature>
<organism evidence="3 4">
    <name type="scientific">Funiculus sociatus GB2-A5</name>
    <dbReference type="NCBI Taxonomy" id="2933946"/>
    <lineage>
        <taxon>Bacteria</taxon>
        <taxon>Bacillati</taxon>
        <taxon>Cyanobacteriota</taxon>
        <taxon>Cyanophyceae</taxon>
        <taxon>Coleofasciculales</taxon>
        <taxon>Coleofasciculaceae</taxon>
        <taxon>Funiculus</taxon>
    </lineage>
</organism>
<dbReference type="Proteomes" id="UP001442494">
    <property type="component" value="Unassembled WGS sequence"/>
</dbReference>
<proteinExistence type="predicted"/>
<reference evidence="3 4" key="1">
    <citation type="submission" date="2022-04" db="EMBL/GenBank/DDBJ databases">
        <title>Positive selection, recombination, and allopatry shape intraspecific diversity of widespread and dominant cyanobacteria.</title>
        <authorList>
            <person name="Wei J."/>
            <person name="Shu W."/>
            <person name="Hu C."/>
        </authorList>
    </citation>
    <scope>NUCLEOTIDE SEQUENCE [LARGE SCALE GENOMIC DNA]</scope>
    <source>
        <strain evidence="3 4">GB2-A5</strain>
    </source>
</reference>
<dbReference type="EMBL" id="JAMPKK010000085">
    <property type="protein sequence ID" value="MEP0867738.1"/>
    <property type="molecule type" value="Genomic_DNA"/>
</dbReference>
<dbReference type="Pfam" id="PF13699">
    <property type="entry name" value="eCIS_core"/>
    <property type="match status" value="1"/>
</dbReference>
<comment type="caution">
    <text evidence="3">The sequence shown here is derived from an EMBL/GenBank/DDBJ whole genome shotgun (WGS) entry which is preliminary data.</text>
</comment>
<feature type="compositionally biased region" description="Polar residues" evidence="1">
    <location>
        <begin position="1"/>
        <end position="21"/>
    </location>
</feature>
<accession>A0ABV0JW91</accession>
<feature type="compositionally biased region" description="Polar residues" evidence="1">
    <location>
        <begin position="514"/>
        <end position="526"/>
    </location>
</feature>
<evidence type="ECO:0000313" key="4">
    <source>
        <dbReference type="Proteomes" id="UP001442494"/>
    </source>
</evidence>
<evidence type="ECO:0000259" key="2">
    <source>
        <dbReference type="Pfam" id="PF13699"/>
    </source>
</evidence>
<gene>
    <name evidence="3" type="ORF">NDI37_25160</name>
</gene>
<evidence type="ECO:0000256" key="1">
    <source>
        <dbReference type="SAM" id="MobiDB-lite"/>
    </source>
</evidence>